<feature type="compositionally biased region" description="Low complexity" evidence="1">
    <location>
        <begin position="95"/>
        <end position="106"/>
    </location>
</feature>
<keyword evidence="3" id="KW-1185">Reference proteome</keyword>
<organism evidence="2 3">
    <name type="scientific">Portunus trituberculatus</name>
    <name type="common">Swimming crab</name>
    <name type="synonym">Neptunus trituberculatus</name>
    <dbReference type="NCBI Taxonomy" id="210409"/>
    <lineage>
        <taxon>Eukaryota</taxon>
        <taxon>Metazoa</taxon>
        <taxon>Ecdysozoa</taxon>
        <taxon>Arthropoda</taxon>
        <taxon>Crustacea</taxon>
        <taxon>Multicrustacea</taxon>
        <taxon>Malacostraca</taxon>
        <taxon>Eumalacostraca</taxon>
        <taxon>Eucarida</taxon>
        <taxon>Decapoda</taxon>
        <taxon>Pleocyemata</taxon>
        <taxon>Brachyura</taxon>
        <taxon>Eubrachyura</taxon>
        <taxon>Portunoidea</taxon>
        <taxon>Portunidae</taxon>
        <taxon>Portuninae</taxon>
        <taxon>Portunus</taxon>
    </lineage>
</organism>
<feature type="region of interest" description="Disordered" evidence="1">
    <location>
        <begin position="94"/>
        <end position="130"/>
    </location>
</feature>
<evidence type="ECO:0000256" key="1">
    <source>
        <dbReference type="SAM" id="MobiDB-lite"/>
    </source>
</evidence>
<reference evidence="2 3" key="1">
    <citation type="submission" date="2019-05" db="EMBL/GenBank/DDBJ databases">
        <title>Another draft genome of Portunus trituberculatus and its Hox gene families provides insights of decapod evolution.</title>
        <authorList>
            <person name="Jeong J.-H."/>
            <person name="Song I."/>
            <person name="Kim S."/>
            <person name="Choi T."/>
            <person name="Kim D."/>
            <person name="Ryu S."/>
            <person name="Kim W."/>
        </authorList>
    </citation>
    <scope>NUCLEOTIDE SEQUENCE [LARGE SCALE GENOMIC DNA]</scope>
    <source>
        <tissue evidence="2">Muscle</tissue>
    </source>
</reference>
<dbReference type="EMBL" id="VSRR010007042">
    <property type="protein sequence ID" value="MPC46091.1"/>
    <property type="molecule type" value="Genomic_DNA"/>
</dbReference>
<evidence type="ECO:0000313" key="2">
    <source>
        <dbReference type="EMBL" id="MPC46091.1"/>
    </source>
</evidence>
<gene>
    <name evidence="2" type="ORF">E2C01_039800</name>
</gene>
<dbReference type="Proteomes" id="UP000324222">
    <property type="component" value="Unassembled WGS sequence"/>
</dbReference>
<evidence type="ECO:0000313" key="3">
    <source>
        <dbReference type="Proteomes" id="UP000324222"/>
    </source>
</evidence>
<accession>A0A5B7FFP6</accession>
<sequence>METYTGSDSFNQAAVVPPSIPLPPPNSKPGHCCPASPTVTMGLPCCAALRDAVWATAAALVFPLGGLGPLDVRRSELVPVAVSEKPVTTASLAIPAPLSSPTTSLPSPCPSPATHSAAVLPAGPSTGARV</sequence>
<dbReference type="AlphaFoldDB" id="A0A5B7FFP6"/>
<comment type="caution">
    <text evidence="2">The sequence shown here is derived from an EMBL/GenBank/DDBJ whole genome shotgun (WGS) entry which is preliminary data.</text>
</comment>
<name>A0A5B7FFP6_PORTR</name>
<protein>
    <submittedName>
        <fullName evidence="2">Uncharacterized protein</fullName>
    </submittedName>
</protein>
<proteinExistence type="predicted"/>